<feature type="transmembrane region" description="Helical" evidence="8">
    <location>
        <begin position="436"/>
        <end position="458"/>
    </location>
</feature>
<dbReference type="PIRSF" id="PIRSF500217">
    <property type="entry name" value="AlgI"/>
    <property type="match status" value="1"/>
</dbReference>
<feature type="transmembrane region" description="Helical" evidence="8">
    <location>
        <begin position="45"/>
        <end position="65"/>
    </location>
</feature>
<evidence type="ECO:0000313" key="10">
    <source>
        <dbReference type="Proteomes" id="UP000649151"/>
    </source>
</evidence>
<evidence type="ECO:0000256" key="3">
    <source>
        <dbReference type="ARBA" id="ARBA00022475"/>
    </source>
</evidence>
<keyword evidence="10" id="KW-1185">Reference proteome</keyword>
<gene>
    <name evidence="9" type="ORF">H8Z77_08385</name>
</gene>
<dbReference type="Pfam" id="PF03062">
    <property type="entry name" value="MBOAT"/>
    <property type="match status" value="1"/>
</dbReference>
<name>A0ABR7ISD0_9CLOT</name>
<evidence type="ECO:0000256" key="5">
    <source>
        <dbReference type="ARBA" id="ARBA00022989"/>
    </source>
</evidence>
<evidence type="ECO:0000256" key="1">
    <source>
        <dbReference type="ARBA" id="ARBA00004651"/>
    </source>
</evidence>
<dbReference type="InterPro" id="IPR024194">
    <property type="entry name" value="Ac/AlaTfrase_AlgI/DltB"/>
</dbReference>
<accession>A0ABR7ISD0</accession>
<feature type="transmembrane region" description="Helical" evidence="8">
    <location>
        <begin position="109"/>
        <end position="132"/>
    </location>
</feature>
<feature type="transmembrane region" description="Helical" evidence="8">
    <location>
        <begin position="297"/>
        <end position="315"/>
    </location>
</feature>
<dbReference type="EMBL" id="JACOQK010000001">
    <property type="protein sequence ID" value="MBC5788032.1"/>
    <property type="molecule type" value="Genomic_DNA"/>
</dbReference>
<evidence type="ECO:0000256" key="8">
    <source>
        <dbReference type="SAM" id="Phobius"/>
    </source>
</evidence>
<keyword evidence="6 7" id="KW-0472">Membrane</keyword>
<keyword evidence="7" id="KW-0012">Acyltransferase</keyword>
<reference evidence="9 10" key="1">
    <citation type="submission" date="2020-08" db="EMBL/GenBank/DDBJ databases">
        <title>Genome public.</title>
        <authorList>
            <person name="Liu C."/>
            <person name="Sun Q."/>
        </authorList>
    </citation>
    <scope>NUCLEOTIDE SEQUENCE [LARGE SCALE GENOMIC DNA]</scope>
    <source>
        <strain evidence="9 10">NSJ-27</strain>
    </source>
</reference>
<proteinExistence type="inferred from homology"/>
<feature type="transmembrane region" description="Helical" evidence="8">
    <location>
        <begin position="7"/>
        <end position="25"/>
    </location>
</feature>
<feature type="transmembrane region" description="Helical" evidence="8">
    <location>
        <begin position="321"/>
        <end position="341"/>
    </location>
</feature>
<keyword evidence="5 8" id="KW-1133">Transmembrane helix</keyword>
<evidence type="ECO:0000256" key="2">
    <source>
        <dbReference type="ARBA" id="ARBA00010323"/>
    </source>
</evidence>
<keyword evidence="4 8" id="KW-0812">Transmembrane</keyword>
<evidence type="ECO:0000256" key="7">
    <source>
        <dbReference type="PIRNR" id="PIRNR016636"/>
    </source>
</evidence>
<feature type="transmembrane region" description="Helical" evidence="8">
    <location>
        <begin position="353"/>
        <end position="374"/>
    </location>
</feature>
<feature type="transmembrane region" description="Helical" evidence="8">
    <location>
        <begin position="144"/>
        <end position="162"/>
    </location>
</feature>
<protein>
    <submittedName>
        <fullName evidence="9">MBOAT family protein</fullName>
    </submittedName>
</protein>
<sequence length="462" mass="53975">MIFSTFSFLFCFLPVFFLVYYLLPAKVKNYWITLGSILFYSFGEPIYIILLVNIAIANYIIGRLYTKFQKDNRARVAWLVVGLAINLGIFISCKIMPDYISSYVKVTTVYHIPLGISFYILSCISYLVDIYWGKATIQKNFISYFVYLAMFPKVLAGPVISYQNFSGQLENRIISFSNISEGILLFGKGLGKKVLLADNLYPLCSQILAADDSSLSILTAWLGILAIIFRFYFDFSGYTDMARGLAKMMGFYLPRNFRAPFSSRSVTEFWHRWNISIIRWFKRYIFYPLNGIHKGKLWLVFNLLIVIAAYCFWRGFGWNVIIAAVFYVTILLGERFVWGNFLKKIPRFLGQFYTFFMTVFVFVMLSHPNVSSALSYLGVMFGWGRYPWINNETIYFFASYLVILLICIFISSHFLKHYKESLYLYYPKIYHLLKPMVIFIIWIFSIAFLMNSNTIPFLCFTL</sequence>
<dbReference type="Proteomes" id="UP000649151">
    <property type="component" value="Unassembled WGS sequence"/>
</dbReference>
<evidence type="ECO:0000256" key="4">
    <source>
        <dbReference type="ARBA" id="ARBA00022692"/>
    </source>
</evidence>
<organism evidence="9 10">
    <name type="scientific">Clostridium facile</name>
    <dbReference type="NCBI Taxonomy" id="2763035"/>
    <lineage>
        <taxon>Bacteria</taxon>
        <taxon>Bacillati</taxon>
        <taxon>Bacillota</taxon>
        <taxon>Clostridia</taxon>
        <taxon>Eubacteriales</taxon>
        <taxon>Clostridiaceae</taxon>
        <taxon>Clostridium</taxon>
    </lineage>
</organism>
<dbReference type="PANTHER" id="PTHR13285">
    <property type="entry name" value="ACYLTRANSFERASE"/>
    <property type="match status" value="1"/>
</dbReference>
<feature type="transmembrane region" description="Helical" evidence="8">
    <location>
        <begin position="394"/>
        <end position="415"/>
    </location>
</feature>
<dbReference type="InterPro" id="IPR028362">
    <property type="entry name" value="AlgI"/>
</dbReference>
<dbReference type="InterPro" id="IPR004299">
    <property type="entry name" value="MBOAT_fam"/>
</dbReference>
<dbReference type="RefSeq" id="WP_186996726.1">
    <property type="nucleotide sequence ID" value="NZ_JACOQK010000001.1"/>
</dbReference>
<comment type="caution">
    <text evidence="9">The sequence shown here is derived from an EMBL/GenBank/DDBJ whole genome shotgun (WGS) entry which is preliminary data.</text>
</comment>
<evidence type="ECO:0000313" key="9">
    <source>
        <dbReference type="EMBL" id="MBC5788032.1"/>
    </source>
</evidence>
<comment type="similarity">
    <text evidence="2 7">Belongs to the membrane-bound acyltransferase family.</text>
</comment>
<evidence type="ECO:0000256" key="6">
    <source>
        <dbReference type="ARBA" id="ARBA00023136"/>
    </source>
</evidence>
<dbReference type="PANTHER" id="PTHR13285:SF18">
    <property type="entry name" value="PROTEIN-CYSTEINE N-PALMITOYLTRANSFERASE RASP"/>
    <property type="match status" value="1"/>
</dbReference>
<feature type="transmembrane region" description="Helical" evidence="8">
    <location>
        <begin position="215"/>
        <end position="233"/>
    </location>
</feature>
<feature type="transmembrane region" description="Helical" evidence="8">
    <location>
        <begin position="77"/>
        <end position="97"/>
    </location>
</feature>
<comment type="subcellular location">
    <subcellularLocation>
        <location evidence="1">Cell membrane</location>
        <topology evidence="1">Multi-pass membrane protein</topology>
    </subcellularLocation>
</comment>
<dbReference type="PIRSF" id="PIRSF016636">
    <property type="entry name" value="AlgI_DltB"/>
    <property type="match status" value="1"/>
</dbReference>
<dbReference type="InterPro" id="IPR051085">
    <property type="entry name" value="MB_O-acyltransferase"/>
</dbReference>
<keyword evidence="7" id="KW-0808">Transferase</keyword>
<keyword evidence="3 7" id="KW-1003">Cell membrane</keyword>